<evidence type="ECO:0000256" key="1">
    <source>
        <dbReference type="SAM" id="Coils"/>
    </source>
</evidence>
<evidence type="ECO:0000313" key="4">
    <source>
        <dbReference type="EMBL" id="KAK9844765.1"/>
    </source>
</evidence>
<dbReference type="PANTHER" id="PTHR16151">
    <property type="entry name" value="HAUS AUGMIN-LIKE COMPLEX SUBUNIT 6"/>
    <property type="match status" value="1"/>
</dbReference>
<accession>A0AAW1SF86</accession>
<protein>
    <recommendedName>
        <fullName evidence="3">HAUS augmin-like complex subunit 6 N-terminal domain-containing protein</fullName>
    </recommendedName>
</protein>
<dbReference type="PANTHER" id="PTHR16151:SF2">
    <property type="entry name" value="HAUS AUGMIN-LIKE COMPLEX SUBUNIT 6"/>
    <property type="match status" value="1"/>
</dbReference>
<feature type="coiled-coil region" evidence="1">
    <location>
        <begin position="559"/>
        <end position="593"/>
    </location>
</feature>
<feature type="domain" description="HAUS augmin-like complex subunit 6 N-terminal" evidence="3">
    <location>
        <begin position="1"/>
        <end position="179"/>
    </location>
</feature>
<dbReference type="Proteomes" id="UP001438707">
    <property type="component" value="Unassembled WGS sequence"/>
</dbReference>
<evidence type="ECO:0000256" key="2">
    <source>
        <dbReference type="SAM" id="MobiDB-lite"/>
    </source>
</evidence>
<evidence type="ECO:0000259" key="3">
    <source>
        <dbReference type="Pfam" id="PF14661"/>
    </source>
</evidence>
<dbReference type="GO" id="GO:0070652">
    <property type="term" value="C:HAUS complex"/>
    <property type="evidence" value="ECO:0007669"/>
    <property type="project" value="InterPro"/>
</dbReference>
<dbReference type="Pfam" id="PF14661">
    <property type="entry name" value="HAUS6_N"/>
    <property type="match status" value="1"/>
</dbReference>
<reference evidence="4 5" key="1">
    <citation type="journal article" date="2024" name="Nat. Commun.">
        <title>Phylogenomics reveals the evolutionary origins of lichenization in chlorophyte algae.</title>
        <authorList>
            <person name="Puginier C."/>
            <person name="Libourel C."/>
            <person name="Otte J."/>
            <person name="Skaloud P."/>
            <person name="Haon M."/>
            <person name="Grisel S."/>
            <person name="Petersen M."/>
            <person name="Berrin J.G."/>
            <person name="Delaux P.M."/>
            <person name="Dal Grande F."/>
            <person name="Keller J."/>
        </authorList>
    </citation>
    <scope>NUCLEOTIDE SEQUENCE [LARGE SCALE GENOMIC DNA]</scope>
    <source>
        <strain evidence="4 5">SAG 2145</strain>
    </source>
</reference>
<dbReference type="EMBL" id="JALJOS010000001">
    <property type="protein sequence ID" value="KAK9844765.1"/>
    <property type="molecule type" value="Genomic_DNA"/>
</dbReference>
<feature type="compositionally biased region" description="Polar residues" evidence="2">
    <location>
        <begin position="377"/>
        <end position="393"/>
    </location>
</feature>
<feature type="region of interest" description="Disordered" evidence="2">
    <location>
        <begin position="286"/>
        <end position="335"/>
    </location>
</feature>
<dbReference type="InterPro" id="IPR026797">
    <property type="entry name" value="HAUS_6"/>
</dbReference>
<evidence type="ECO:0000313" key="5">
    <source>
        <dbReference type="Proteomes" id="UP001438707"/>
    </source>
</evidence>
<feature type="compositionally biased region" description="Low complexity" evidence="2">
    <location>
        <begin position="458"/>
        <end position="471"/>
    </location>
</feature>
<name>A0AAW1SF86_9CHLO</name>
<dbReference type="AlphaFoldDB" id="A0AAW1SF86"/>
<feature type="compositionally biased region" description="Basic and acidic residues" evidence="2">
    <location>
        <begin position="406"/>
        <end position="428"/>
    </location>
</feature>
<dbReference type="GO" id="GO:1990498">
    <property type="term" value="C:mitotic spindle microtubule"/>
    <property type="evidence" value="ECO:0007669"/>
    <property type="project" value="TreeGrafter"/>
</dbReference>
<keyword evidence="5" id="KW-1185">Reference proteome</keyword>
<sequence length="812" mass="86555">MFRSANTSCMDVVLHFLYCRLQKPELAKKELKGLWPCKDVQQQKAFQKVLREFLLDLAQQKAIPRRLANAAQSLFKNAAGTRLTELLGLMSSLALQQHHARLFPADSARLNPLPLEEQLLGAPLGSQLEAVAGAQIAVQMKQLRSSIRAFASVQEDWDKAAAELSARYASARQCQQHFQPAELTAAKRQCKPHKEPSAMPASMHAGNPPSGYAAHAAIDNLSDWTCSRRTPSLPGHGPLPQQPRLKQLHDLTTSLQAHLASHAGLQSLAQQALLSRHHPCQIDGTALQQGQRSASTHVPSAEQRTATLQPSAPARGRTCTNDRPESTGHPGFRETGAGAICAELASAASSLHDKHHKRPISSGSRPQKSERKPLQELQPSQTLSKAAAHTTTGHADKPLVTSHLSGEPEHDNLHVSEQTTERTPKDSEPPLQPSKICSSPKQGPYASDAANDANNTMQQAGQAVAQLADAASPDKQIADSGGSIEANTASAQHLGEQLRAYDQQGVDLIELFKGANQQIQDLRKQLQHSAGVTPEGSLVSIAMPAAKGGREQAQLVLTLNQQRDRLAQLQAMHNSLQEELNAAGQMKAALQEQTGKIMKAHPGPLRSYIASSAAEHEAKLPTPAQSAVVPSKGTVSGRAGLALVPPTPAPEAAFRAALSAKAEPGPCRLDVQARPGQQAVLPSPQPSVRRGLPGPTAIKASIMRAADARQQQDCISHVPDLMHPLQPSVGVQTPGEGNEHAEQATIMSAKDSSSCIQPRRLSYSGSASSQPTALHIGTAAAHETGTSVSKSAIAQNAPVSVASLLQRMRRLQ</sequence>
<comment type="caution">
    <text evidence="4">The sequence shown here is derived from an EMBL/GenBank/DDBJ whole genome shotgun (WGS) entry which is preliminary data.</text>
</comment>
<keyword evidence="1" id="KW-0175">Coiled coil</keyword>
<dbReference type="GO" id="GO:0008017">
    <property type="term" value="F:microtubule binding"/>
    <property type="evidence" value="ECO:0007669"/>
    <property type="project" value="TreeGrafter"/>
</dbReference>
<feature type="region of interest" description="Disordered" evidence="2">
    <location>
        <begin position="349"/>
        <end position="481"/>
    </location>
</feature>
<proteinExistence type="predicted"/>
<dbReference type="GO" id="GO:0051225">
    <property type="term" value="P:spindle assembly"/>
    <property type="evidence" value="ECO:0007669"/>
    <property type="project" value="InterPro"/>
</dbReference>
<dbReference type="InterPro" id="IPR028163">
    <property type="entry name" value="HAUS_6_N"/>
</dbReference>
<organism evidence="4 5">
    <name type="scientific">Apatococcus lobatus</name>
    <dbReference type="NCBI Taxonomy" id="904363"/>
    <lineage>
        <taxon>Eukaryota</taxon>
        <taxon>Viridiplantae</taxon>
        <taxon>Chlorophyta</taxon>
        <taxon>core chlorophytes</taxon>
        <taxon>Trebouxiophyceae</taxon>
        <taxon>Chlorellales</taxon>
        <taxon>Chlorellaceae</taxon>
        <taxon>Apatococcus</taxon>
    </lineage>
</organism>
<feature type="compositionally biased region" description="Polar residues" evidence="2">
    <location>
        <begin position="286"/>
        <end position="310"/>
    </location>
</feature>
<gene>
    <name evidence="4" type="ORF">WJX74_006625</name>
</gene>